<dbReference type="PROSITE" id="PS50011">
    <property type="entry name" value="PROTEIN_KINASE_DOM"/>
    <property type="match status" value="1"/>
</dbReference>
<keyword evidence="8" id="KW-1185">Reference proteome</keyword>
<dbReference type="InterPro" id="IPR008271">
    <property type="entry name" value="Ser/Thr_kinase_AS"/>
</dbReference>
<proteinExistence type="predicted"/>
<dbReference type="CDD" id="cd06849">
    <property type="entry name" value="lipoyl_domain"/>
    <property type="match status" value="1"/>
</dbReference>
<protein>
    <submittedName>
        <fullName evidence="7">Protein kinase</fullName>
    </submittedName>
</protein>
<organism evidence="7 8">
    <name type="scientific">Xanthocytophaga flava</name>
    <dbReference type="NCBI Taxonomy" id="3048013"/>
    <lineage>
        <taxon>Bacteria</taxon>
        <taxon>Pseudomonadati</taxon>
        <taxon>Bacteroidota</taxon>
        <taxon>Cytophagia</taxon>
        <taxon>Cytophagales</taxon>
        <taxon>Rhodocytophagaceae</taxon>
        <taxon>Xanthocytophaga</taxon>
    </lineage>
</organism>
<evidence type="ECO:0000313" key="8">
    <source>
        <dbReference type="Proteomes" id="UP001228581"/>
    </source>
</evidence>
<dbReference type="PANTHER" id="PTHR43289:SF6">
    <property type="entry name" value="SERINE_THREONINE-PROTEIN KINASE NEKL-3"/>
    <property type="match status" value="1"/>
</dbReference>
<dbReference type="Proteomes" id="UP001228581">
    <property type="component" value="Unassembled WGS sequence"/>
</dbReference>
<feature type="region of interest" description="Disordered" evidence="5">
    <location>
        <begin position="574"/>
        <end position="610"/>
    </location>
</feature>
<feature type="domain" description="Protein kinase" evidence="6">
    <location>
        <begin position="189"/>
        <end position="430"/>
    </location>
</feature>
<feature type="compositionally biased region" description="Polar residues" evidence="5">
    <location>
        <begin position="162"/>
        <end position="172"/>
    </location>
</feature>
<dbReference type="SUPFAM" id="SSF56112">
    <property type="entry name" value="Protein kinase-like (PK-like)"/>
    <property type="match status" value="1"/>
</dbReference>
<evidence type="ECO:0000256" key="4">
    <source>
        <dbReference type="ARBA" id="ARBA00022840"/>
    </source>
</evidence>
<dbReference type="PROSITE" id="PS00108">
    <property type="entry name" value="PROTEIN_KINASE_ST"/>
    <property type="match status" value="1"/>
</dbReference>
<dbReference type="Gene3D" id="1.10.510.10">
    <property type="entry name" value="Transferase(Phosphotransferase) domain 1"/>
    <property type="match status" value="1"/>
</dbReference>
<sequence length="723" mass="80346">MAILVKAPELPFTGGIVTWWEKETGQEVLFGDLLVEIRSGNTDYPVKAYLPGTLLHIFAKAGSEVQPEAPLALIGEKNENIAEWLSLVPKTDQSQTQQHSFQSGFTQVNPEPSDTTTQQSGFSTSPSEPAPITSISKDPFSGSGSSGSSFTTNETPPPPVAQSYSSVEHLTSEQAQNQSLYGRGFDKFVKMRPVPQQGAMGELFFATQAISGRDVVIKRLKPERRADAKTREYFMREINLGTVLPYHRNIITILYSDENEFGPYYVMERINGHSLQHLIDSNQLLPERLKDIFLGILEGIRHIHAHWMVHRDLKPMNILIDTQIWLPKIIDFGFAKHPSYPDIDVFDMGTVGYMAPEQHGDQKDVTMLADIYAIGCVLYAMLSREQPHTIDLSKIADPVYAAIIQKCTQTDPKQRYSSVQEIIDAVNKRIIPQEPVTVKNASVEESVSSTQNASLESFKVFLNEWATEALPTGQRLSKLTLKLIQKQAEAAGIDIEKLEPELNDFIELYEEIKASGELTAFKKRSLLVQGSLVYISAATIDRIFELSNIPVSTKYAIKTSGTFPVYTATSHSQQKTASSESVTPAQPISIPPPVTVSQQEEKGASIPPPVDSGFSTITNTTLYARAVGLFEAFEADKLTTFLQEDSLYEIHITTANTATFRIADNTVAQDVALKNKRFYLHPACVLAEVEPVLNQKIYTLQTGKLERSGNFWKIIEKAKIRIG</sequence>
<dbReference type="SUPFAM" id="SSF51230">
    <property type="entry name" value="Single hybrid motif"/>
    <property type="match status" value="1"/>
</dbReference>
<evidence type="ECO:0000259" key="6">
    <source>
        <dbReference type="PROSITE" id="PS50011"/>
    </source>
</evidence>
<dbReference type="InterPro" id="IPR011009">
    <property type="entry name" value="Kinase-like_dom_sf"/>
</dbReference>
<feature type="compositionally biased region" description="Polar residues" evidence="5">
    <location>
        <begin position="92"/>
        <end position="127"/>
    </location>
</feature>
<dbReference type="Gene3D" id="2.40.50.100">
    <property type="match status" value="1"/>
</dbReference>
<reference evidence="7 8" key="1">
    <citation type="submission" date="2023-05" db="EMBL/GenBank/DDBJ databases">
        <authorList>
            <person name="Zhang X."/>
        </authorList>
    </citation>
    <scope>NUCLEOTIDE SEQUENCE [LARGE SCALE GENOMIC DNA]</scope>
    <source>
        <strain evidence="7 8">DM2B3-1</strain>
    </source>
</reference>
<evidence type="ECO:0000256" key="3">
    <source>
        <dbReference type="ARBA" id="ARBA00022777"/>
    </source>
</evidence>
<dbReference type="InterPro" id="IPR011053">
    <property type="entry name" value="Single_hybrid_motif"/>
</dbReference>
<keyword evidence="4" id="KW-0067">ATP-binding</keyword>
<gene>
    <name evidence="7" type="ORF">QNI19_17390</name>
</gene>
<comment type="caution">
    <text evidence="7">The sequence shown here is derived from an EMBL/GenBank/DDBJ whole genome shotgun (WGS) entry which is preliminary data.</text>
</comment>
<feature type="region of interest" description="Disordered" evidence="5">
    <location>
        <begin position="92"/>
        <end position="172"/>
    </location>
</feature>
<dbReference type="Pfam" id="PF00069">
    <property type="entry name" value="Pkinase"/>
    <property type="match status" value="1"/>
</dbReference>
<dbReference type="CDD" id="cd14014">
    <property type="entry name" value="STKc_PknB_like"/>
    <property type="match status" value="1"/>
</dbReference>
<keyword evidence="3 7" id="KW-0418">Kinase</keyword>
<feature type="compositionally biased region" description="Polar residues" evidence="5">
    <location>
        <begin position="574"/>
        <end position="586"/>
    </location>
</feature>
<accession>A0ABT7CLV7</accession>
<name>A0ABT7CLV7_9BACT</name>
<dbReference type="PANTHER" id="PTHR43289">
    <property type="entry name" value="MITOGEN-ACTIVATED PROTEIN KINASE KINASE KINASE 20-RELATED"/>
    <property type="match status" value="1"/>
</dbReference>
<evidence type="ECO:0000256" key="1">
    <source>
        <dbReference type="ARBA" id="ARBA00022679"/>
    </source>
</evidence>
<dbReference type="RefSeq" id="WP_313998097.1">
    <property type="nucleotide sequence ID" value="NZ_JASJOT010000011.1"/>
</dbReference>
<keyword evidence="2" id="KW-0547">Nucleotide-binding</keyword>
<dbReference type="GO" id="GO:0016301">
    <property type="term" value="F:kinase activity"/>
    <property type="evidence" value="ECO:0007669"/>
    <property type="project" value="UniProtKB-KW"/>
</dbReference>
<evidence type="ECO:0000256" key="2">
    <source>
        <dbReference type="ARBA" id="ARBA00022741"/>
    </source>
</evidence>
<evidence type="ECO:0000256" key="5">
    <source>
        <dbReference type="SAM" id="MobiDB-lite"/>
    </source>
</evidence>
<keyword evidence="1" id="KW-0808">Transferase</keyword>
<dbReference type="EMBL" id="JASJOT010000011">
    <property type="protein sequence ID" value="MDJ1494716.1"/>
    <property type="molecule type" value="Genomic_DNA"/>
</dbReference>
<dbReference type="SMART" id="SM00220">
    <property type="entry name" value="S_TKc"/>
    <property type="match status" value="1"/>
</dbReference>
<dbReference type="InterPro" id="IPR000719">
    <property type="entry name" value="Prot_kinase_dom"/>
</dbReference>
<evidence type="ECO:0000313" key="7">
    <source>
        <dbReference type="EMBL" id="MDJ1494716.1"/>
    </source>
</evidence>